<dbReference type="FunFam" id="1.20.1070.10:FF:000128">
    <property type="entry name" value="Seven TM Receptor"/>
    <property type="match status" value="1"/>
</dbReference>
<feature type="transmembrane region" description="Helical" evidence="19">
    <location>
        <begin position="42"/>
        <end position="65"/>
    </location>
</feature>
<evidence type="ECO:0000256" key="10">
    <source>
        <dbReference type="ARBA" id="ARBA00023170"/>
    </source>
</evidence>
<dbReference type="GO" id="GO:0006935">
    <property type="term" value="P:chemotaxis"/>
    <property type="evidence" value="ECO:0007669"/>
    <property type="project" value="UniProtKB-KW"/>
</dbReference>
<keyword evidence="4" id="KW-0716">Sensory transduction</keyword>
<evidence type="ECO:0000256" key="9">
    <source>
        <dbReference type="ARBA" id="ARBA00023136"/>
    </source>
</evidence>
<evidence type="ECO:0000256" key="8">
    <source>
        <dbReference type="ARBA" id="ARBA00023069"/>
    </source>
</evidence>
<feature type="transmembrane region" description="Helical" evidence="19">
    <location>
        <begin position="203"/>
        <end position="225"/>
    </location>
</feature>
<evidence type="ECO:0000256" key="11">
    <source>
        <dbReference type="ARBA" id="ARBA00023180"/>
    </source>
</evidence>
<keyword evidence="11" id="KW-0325">Glycoprotein</keyword>
<comment type="subcellular location">
    <subcellularLocation>
        <location evidence="1">Cell projection</location>
        <location evidence="1">Cilium membrane</location>
        <topology evidence="1">Multi-pass membrane protein</topology>
    </subcellularLocation>
</comment>
<comment type="caution">
    <text evidence="20">The sequence shown here is derived from an EMBL/GenBank/DDBJ whole genome shotgun (WGS) entry which is preliminary data.</text>
</comment>
<dbReference type="PANTHER" id="PTHR22943">
    <property type="entry name" value="7-TRANSMEMBRANE DOMAIN RECEPTOR C.ELEGANS"/>
    <property type="match status" value="1"/>
</dbReference>
<keyword evidence="10" id="KW-0675">Receptor</keyword>
<comment type="function">
    <text evidence="13">An odorant receptor which affects chemotaxis to the volatile odorant diacetyl. Specifies AWA neuronal cell fate via the odr-7 pathway.</text>
</comment>
<feature type="transmembrane region" description="Helical" evidence="19">
    <location>
        <begin position="12"/>
        <end position="30"/>
    </location>
</feature>
<comment type="subunit">
    <text evidence="15">Interacts with odr-4.</text>
</comment>
<evidence type="ECO:0000256" key="1">
    <source>
        <dbReference type="ARBA" id="ARBA00004272"/>
    </source>
</evidence>
<evidence type="ECO:0000256" key="7">
    <source>
        <dbReference type="ARBA" id="ARBA00022989"/>
    </source>
</evidence>
<evidence type="ECO:0000313" key="20">
    <source>
        <dbReference type="EMBL" id="CAD6193677.1"/>
    </source>
</evidence>
<keyword evidence="2" id="KW-1003">Cell membrane</keyword>
<evidence type="ECO:0000256" key="3">
    <source>
        <dbReference type="ARBA" id="ARBA00022500"/>
    </source>
</evidence>
<keyword evidence="6" id="KW-0552">Olfaction</keyword>
<dbReference type="Proteomes" id="UP000835052">
    <property type="component" value="Unassembled WGS sequence"/>
</dbReference>
<evidence type="ECO:0000313" key="21">
    <source>
        <dbReference type="Proteomes" id="UP000835052"/>
    </source>
</evidence>
<dbReference type="InterPro" id="IPR019428">
    <property type="entry name" value="7TM_GPCR_serpentine_rcpt_Str"/>
</dbReference>
<keyword evidence="8" id="KW-0969">Cilium</keyword>
<evidence type="ECO:0000256" key="13">
    <source>
        <dbReference type="ARBA" id="ARBA00054965"/>
    </source>
</evidence>
<evidence type="ECO:0000256" key="6">
    <source>
        <dbReference type="ARBA" id="ARBA00022725"/>
    </source>
</evidence>
<keyword evidence="12" id="KW-0966">Cell projection</keyword>
<dbReference type="Pfam" id="PF10326">
    <property type="entry name" value="7TM_GPCR_Str"/>
    <property type="match status" value="1"/>
</dbReference>
<evidence type="ECO:0000256" key="12">
    <source>
        <dbReference type="ARBA" id="ARBA00023273"/>
    </source>
</evidence>
<reference evidence="20" key="1">
    <citation type="submission" date="2020-10" db="EMBL/GenBank/DDBJ databases">
        <authorList>
            <person name="Kikuchi T."/>
        </authorList>
    </citation>
    <scope>NUCLEOTIDE SEQUENCE</scope>
    <source>
        <strain evidence="20">NKZ352</strain>
    </source>
</reference>
<feature type="transmembrane region" description="Helical" evidence="19">
    <location>
        <begin position="130"/>
        <end position="152"/>
    </location>
</feature>
<evidence type="ECO:0000256" key="14">
    <source>
        <dbReference type="ARBA" id="ARBA00061678"/>
    </source>
</evidence>
<dbReference type="GO" id="GO:0060170">
    <property type="term" value="C:ciliary membrane"/>
    <property type="evidence" value="ECO:0007669"/>
    <property type="project" value="UniProtKB-SubCell"/>
</dbReference>
<dbReference type="AlphaFoldDB" id="A0A8S1HEN3"/>
<keyword evidence="21" id="KW-1185">Reference proteome</keyword>
<dbReference type="SUPFAM" id="SSF81321">
    <property type="entry name" value="Family A G protein-coupled receptor-like"/>
    <property type="match status" value="1"/>
</dbReference>
<evidence type="ECO:0000256" key="17">
    <source>
        <dbReference type="ARBA" id="ARBA00078653"/>
    </source>
</evidence>
<keyword evidence="5 19" id="KW-0812">Transmembrane</keyword>
<evidence type="ECO:0000256" key="16">
    <source>
        <dbReference type="ARBA" id="ARBA00067967"/>
    </source>
</evidence>
<keyword evidence="7 19" id="KW-1133">Transmembrane helix</keyword>
<evidence type="ECO:0000256" key="2">
    <source>
        <dbReference type="ARBA" id="ARBA00022475"/>
    </source>
</evidence>
<dbReference type="EMBL" id="CAJGYM010000037">
    <property type="protein sequence ID" value="CAD6193677.1"/>
    <property type="molecule type" value="Genomic_DNA"/>
</dbReference>
<comment type="similarity">
    <text evidence="14">Belongs to the nematode receptor-like protein str family.</text>
</comment>
<proteinExistence type="inferred from homology"/>
<accession>A0A8S1HEN3</accession>
<keyword evidence="9 19" id="KW-0472">Membrane</keyword>
<evidence type="ECO:0000256" key="19">
    <source>
        <dbReference type="SAM" id="Phobius"/>
    </source>
</evidence>
<dbReference type="OrthoDB" id="5841089at2759"/>
<protein>
    <recommendedName>
        <fullName evidence="16">Serpentine receptor class r-10</fullName>
    </recommendedName>
    <alternativeName>
        <fullName evidence="17">Odorant response abnormal protein 10</fullName>
    </alternativeName>
    <alternativeName>
        <fullName evidence="18">Olfactory receptor 10</fullName>
    </alternativeName>
</protein>
<evidence type="ECO:0000256" key="4">
    <source>
        <dbReference type="ARBA" id="ARBA00022606"/>
    </source>
</evidence>
<dbReference type="PANTHER" id="PTHR22943:SF248">
    <property type="entry name" value="SEVEN TM RECEPTOR"/>
    <property type="match status" value="1"/>
</dbReference>
<evidence type="ECO:0000256" key="18">
    <source>
        <dbReference type="ARBA" id="ARBA00082489"/>
    </source>
</evidence>
<name>A0A8S1HEN3_9PELO</name>
<feature type="transmembrane region" description="Helical" evidence="19">
    <location>
        <begin position="85"/>
        <end position="109"/>
    </location>
</feature>
<gene>
    <name evidence="20" type="ORF">CAUJ_LOCUS9596</name>
</gene>
<dbReference type="GO" id="GO:0042048">
    <property type="term" value="P:olfactory behavior"/>
    <property type="evidence" value="ECO:0007669"/>
    <property type="project" value="TreeGrafter"/>
</dbReference>
<evidence type="ECO:0000256" key="5">
    <source>
        <dbReference type="ARBA" id="ARBA00022692"/>
    </source>
</evidence>
<dbReference type="GO" id="GO:0038022">
    <property type="term" value="F:G protein-coupled olfactory receptor activity"/>
    <property type="evidence" value="ECO:0007669"/>
    <property type="project" value="TreeGrafter"/>
</dbReference>
<feature type="transmembrane region" description="Helical" evidence="19">
    <location>
        <begin position="246"/>
        <end position="265"/>
    </location>
</feature>
<organism evidence="20 21">
    <name type="scientific">Caenorhabditis auriculariae</name>
    <dbReference type="NCBI Taxonomy" id="2777116"/>
    <lineage>
        <taxon>Eukaryota</taxon>
        <taxon>Metazoa</taxon>
        <taxon>Ecdysozoa</taxon>
        <taxon>Nematoda</taxon>
        <taxon>Chromadorea</taxon>
        <taxon>Rhabditida</taxon>
        <taxon>Rhabditina</taxon>
        <taxon>Rhabditomorpha</taxon>
        <taxon>Rhabditoidea</taxon>
        <taxon>Rhabditidae</taxon>
        <taxon>Peloderinae</taxon>
        <taxon>Caenorhabditis</taxon>
    </lineage>
</organism>
<keyword evidence="3" id="KW-0145">Chemotaxis</keyword>
<evidence type="ECO:0000256" key="15">
    <source>
        <dbReference type="ARBA" id="ARBA00064300"/>
    </source>
</evidence>
<sequence>MAVPLVVHVAEYAGFVMSLITNSLLLYLIATKARKQFGAYKHIMLIFCCFGIGYSFVSISAQPIYHSYKASFVVMVGSWFQYDKTIGTILITLYCACFGMCLLLLALHFTYRYIAVCKPTLLYLFDGKKLIFSILIPFFFAANWYVAVYYMLEPNSNITNFNREAVKESYGEDLTRIAYIAALYYERDAEGNYHIYWDDILCIVNLILIMGFSLSVIGFCGYRIHVEISADDARFSKRTKELHKQLFYVLIVQTAIPIITMYTPVGSLFLLPFLEFKLGALANSVPFYLALYPSFDPLVAIILIRDFREALLSGLRKRQQKPDRYCTKQVIADSWVQPNHISV</sequence>